<organism evidence="5">
    <name type="scientific">freshwater metagenome</name>
    <dbReference type="NCBI Taxonomy" id="449393"/>
    <lineage>
        <taxon>unclassified sequences</taxon>
        <taxon>metagenomes</taxon>
        <taxon>ecological metagenomes</taxon>
    </lineage>
</organism>
<dbReference type="Gene3D" id="2.30.42.10">
    <property type="match status" value="1"/>
</dbReference>
<dbReference type="Pfam" id="PF13365">
    <property type="entry name" value="Trypsin_2"/>
    <property type="match status" value="1"/>
</dbReference>
<evidence type="ECO:0000256" key="3">
    <source>
        <dbReference type="ARBA" id="ARBA00022801"/>
    </source>
</evidence>
<dbReference type="InterPro" id="IPR001940">
    <property type="entry name" value="Peptidase_S1C"/>
</dbReference>
<dbReference type="Pfam" id="PF13180">
    <property type="entry name" value="PDZ_2"/>
    <property type="match status" value="1"/>
</dbReference>
<reference evidence="5" key="1">
    <citation type="submission" date="2014-05" db="EMBL/GenBank/DDBJ databases">
        <title>Key roles for freshwater Actinobacteria revealed by deep metagenomic sequencing.</title>
        <authorList>
            <person name="Ghai R."/>
            <person name="Mizuno C.M."/>
            <person name="Picazo A."/>
            <person name="Camacho A."/>
            <person name="Rodriguez-Valera F."/>
        </authorList>
    </citation>
    <scope>NUCLEOTIDE SEQUENCE</scope>
</reference>
<comment type="caution">
    <text evidence="5">The sequence shown here is derived from an EMBL/GenBank/DDBJ whole genome shotgun (WGS) entry which is preliminary data.</text>
</comment>
<dbReference type="InterPro" id="IPR009003">
    <property type="entry name" value="Peptidase_S1_PA"/>
</dbReference>
<keyword evidence="3" id="KW-0378">Hydrolase</keyword>
<dbReference type="InterPro" id="IPR043504">
    <property type="entry name" value="Peptidase_S1_PA_chymotrypsin"/>
</dbReference>
<dbReference type="SMART" id="SM00228">
    <property type="entry name" value="PDZ"/>
    <property type="match status" value="1"/>
</dbReference>
<dbReference type="AlphaFoldDB" id="A0A094QCN3"/>
<protein>
    <recommendedName>
        <fullName evidence="4">PDZ domain-containing protein</fullName>
    </recommendedName>
</protein>
<sequence>MPSRKPARIFRRKQNQLIFLEDLEESASQKRNLPTATLVVLALVAGLLGGVLGGDATKGLISSGVNLVSSTSTIERKPDSVAGIAARVLPSVVSIETVTSDGGGTGSGFVIDTNGYLLTNNHVVADATLIKVMLNDGREFTAKILGRDESYDLAVLKISATGLKALQFGDSDKVQVGDAVVAFGSPLGLSGTVTQGIISAKNRPVTAGDDAGASSFISALQTDAAINPGNSGGPLVDATGSVIGVNSAIASLGSSFGSQSGSIGLGFAIPINQARKTADQLIKNGKATYPVIGVAVDMNYTGDGALIAKTASAILAGGPAAKAGLRPGDLIIEIDGKKVSSPEELIVEIRTHNVGEEVTITYLRGAKSREAKLLLVAGK</sequence>
<dbReference type="GO" id="GO:0004252">
    <property type="term" value="F:serine-type endopeptidase activity"/>
    <property type="evidence" value="ECO:0007669"/>
    <property type="project" value="InterPro"/>
</dbReference>
<keyword evidence="2" id="KW-0645">Protease</keyword>
<dbReference type="InterPro" id="IPR051201">
    <property type="entry name" value="Chloro_Bact_Ser_Proteases"/>
</dbReference>
<dbReference type="PANTHER" id="PTHR43343">
    <property type="entry name" value="PEPTIDASE S12"/>
    <property type="match status" value="1"/>
</dbReference>
<evidence type="ECO:0000259" key="4">
    <source>
        <dbReference type="PROSITE" id="PS50106"/>
    </source>
</evidence>
<feature type="domain" description="PDZ" evidence="4">
    <location>
        <begin position="278"/>
        <end position="366"/>
    </location>
</feature>
<evidence type="ECO:0000313" key="5">
    <source>
        <dbReference type="EMBL" id="KGA19924.1"/>
    </source>
</evidence>
<evidence type="ECO:0000256" key="1">
    <source>
        <dbReference type="ARBA" id="ARBA00010541"/>
    </source>
</evidence>
<dbReference type="InterPro" id="IPR001478">
    <property type="entry name" value="PDZ"/>
</dbReference>
<proteinExistence type="inferred from homology"/>
<dbReference type="PANTHER" id="PTHR43343:SF3">
    <property type="entry name" value="PROTEASE DO-LIKE 8, CHLOROPLASTIC"/>
    <property type="match status" value="1"/>
</dbReference>
<dbReference type="SUPFAM" id="SSF50494">
    <property type="entry name" value="Trypsin-like serine proteases"/>
    <property type="match status" value="1"/>
</dbReference>
<name>A0A094QCN3_9ZZZZ</name>
<dbReference type="Gene3D" id="2.40.10.10">
    <property type="entry name" value="Trypsin-like serine proteases"/>
    <property type="match status" value="2"/>
</dbReference>
<comment type="similarity">
    <text evidence="1">Belongs to the peptidase S1C family.</text>
</comment>
<dbReference type="InterPro" id="IPR036034">
    <property type="entry name" value="PDZ_sf"/>
</dbReference>
<dbReference type="EMBL" id="JNSK01000007">
    <property type="protein sequence ID" value="KGA19924.1"/>
    <property type="molecule type" value="Genomic_DNA"/>
</dbReference>
<gene>
    <name evidence="5" type="ORF">GM50_3600</name>
</gene>
<evidence type="ECO:0000256" key="2">
    <source>
        <dbReference type="ARBA" id="ARBA00022670"/>
    </source>
</evidence>
<dbReference type="GO" id="GO:0006508">
    <property type="term" value="P:proteolysis"/>
    <property type="evidence" value="ECO:0007669"/>
    <property type="project" value="UniProtKB-KW"/>
</dbReference>
<accession>A0A094QCN3</accession>
<dbReference type="PRINTS" id="PR00834">
    <property type="entry name" value="PROTEASES2C"/>
</dbReference>
<dbReference type="SUPFAM" id="SSF50156">
    <property type="entry name" value="PDZ domain-like"/>
    <property type="match status" value="1"/>
</dbReference>
<dbReference type="PROSITE" id="PS50106">
    <property type="entry name" value="PDZ"/>
    <property type="match status" value="1"/>
</dbReference>